<reference evidence="2 3" key="1">
    <citation type="submission" date="2019-06" db="EMBL/GenBank/DDBJ databases">
        <title>A chromosomal-level reference genome of Carpinus fangiana (Coryloideae, Betulaceae).</title>
        <authorList>
            <person name="Yang X."/>
            <person name="Wang Z."/>
            <person name="Zhang L."/>
            <person name="Hao G."/>
            <person name="Liu J."/>
            <person name="Yang Y."/>
        </authorList>
    </citation>
    <scope>NUCLEOTIDE SEQUENCE [LARGE SCALE GENOMIC DNA]</scope>
    <source>
        <strain evidence="2">Cfa_2016G</strain>
        <tissue evidence="2">Leaf</tissue>
    </source>
</reference>
<gene>
    <name evidence="2" type="ORF">FH972_007543</name>
</gene>
<dbReference type="EMBL" id="CM017323">
    <property type="protein sequence ID" value="KAE8021672.1"/>
    <property type="molecule type" value="Genomic_DNA"/>
</dbReference>
<evidence type="ECO:0000256" key="1">
    <source>
        <dbReference type="SAM" id="Phobius"/>
    </source>
</evidence>
<organism evidence="2 3">
    <name type="scientific">Carpinus fangiana</name>
    <dbReference type="NCBI Taxonomy" id="176857"/>
    <lineage>
        <taxon>Eukaryota</taxon>
        <taxon>Viridiplantae</taxon>
        <taxon>Streptophyta</taxon>
        <taxon>Embryophyta</taxon>
        <taxon>Tracheophyta</taxon>
        <taxon>Spermatophyta</taxon>
        <taxon>Magnoliopsida</taxon>
        <taxon>eudicotyledons</taxon>
        <taxon>Gunneridae</taxon>
        <taxon>Pentapetalae</taxon>
        <taxon>rosids</taxon>
        <taxon>fabids</taxon>
        <taxon>Fagales</taxon>
        <taxon>Betulaceae</taxon>
        <taxon>Carpinus</taxon>
    </lineage>
</organism>
<protein>
    <submittedName>
        <fullName evidence="2">Uncharacterized protein</fullName>
    </submittedName>
</protein>
<proteinExistence type="predicted"/>
<dbReference type="Proteomes" id="UP000327013">
    <property type="component" value="Chromosome 3"/>
</dbReference>
<feature type="transmembrane region" description="Helical" evidence="1">
    <location>
        <begin position="41"/>
        <end position="61"/>
    </location>
</feature>
<evidence type="ECO:0000313" key="3">
    <source>
        <dbReference type="Proteomes" id="UP000327013"/>
    </source>
</evidence>
<dbReference type="AlphaFoldDB" id="A0A5N6QY52"/>
<keyword evidence="1" id="KW-0812">Transmembrane</keyword>
<name>A0A5N6QY52_9ROSI</name>
<accession>A0A5N6QY52</accession>
<sequence>MAVRMKGIEGPRRMGIEMAFLDPGHQTQYGSCRENLLRRDLVVVSWAWQWRCGLVSVGWAWRWHRGLVGGMSGVAGLGGIAGWGGGVWAWRREIRPSSPTAAA</sequence>
<evidence type="ECO:0000313" key="2">
    <source>
        <dbReference type="EMBL" id="KAE8021672.1"/>
    </source>
</evidence>
<keyword evidence="1" id="KW-1133">Transmembrane helix</keyword>
<keyword evidence="3" id="KW-1185">Reference proteome</keyword>
<feature type="transmembrane region" description="Helical" evidence="1">
    <location>
        <begin position="67"/>
        <end position="90"/>
    </location>
</feature>
<keyword evidence="1" id="KW-0472">Membrane</keyword>